<organism evidence="1 2">
    <name type="scientific">Vermiconidia calcicola</name>
    <dbReference type="NCBI Taxonomy" id="1690605"/>
    <lineage>
        <taxon>Eukaryota</taxon>
        <taxon>Fungi</taxon>
        <taxon>Dikarya</taxon>
        <taxon>Ascomycota</taxon>
        <taxon>Pezizomycotina</taxon>
        <taxon>Dothideomycetes</taxon>
        <taxon>Dothideomycetidae</taxon>
        <taxon>Mycosphaerellales</taxon>
        <taxon>Extremaceae</taxon>
        <taxon>Vermiconidia</taxon>
    </lineage>
</organism>
<protein>
    <submittedName>
        <fullName evidence="1">Uncharacterized protein</fullName>
    </submittedName>
</protein>
<gene>
    <name evidence="1" type="ORF">LTR37_015055</name>
</gene>
<accession>A0ACC3MRS9</accession>
<evidence type="ECO:0000313" key="1">
    <source>
        <dbReference type="EMBL" id="KAK3702223.1"/>
    </source>
</evidence>
<dbReference type="Proteomes" id="UP001281147">
    <property type="component" value="Unassembled WGS sequence"/>
</dbReference>
<sequence length="380" mass="41317">MPNAAFTTTLLAFLTAVSFGATTPTPRACEAPYYRYEDNVPGVYLVNFTDGYTLQQHFDTLGQTFDVTKLNTGYSANLTDDLLSEVRADCGVQFIEEDALGLSPAEDDNNIDDFSQSSGFLDRRAKQKDAPWPLVQLSASRQNPTDDTYYHVEDSGQGVDVYVLDSGINHPQDELTDDNGNDRIIDGFNYSNDLDYTDIGPAPGHGTRVASAIGGKGYGVAKSVTLYNVKFFHNGFPDTLGFVRAMQAIIRKHDARKTQSSFKGSVINMSFSLKKTLSSNKQLDLAYDAGISLVAGAGNYGYGPNHHPSTHPKVISVAGSTNGYIPWEEIGTGSNYGEKQIDLWAPGRRLPLCNRNGKLYPSVGTSFAAGYVSGILAIFY</sequence>
<reference evidence="1" key="1">
    <citation type="submission" date="2023-07" db="EMBL/GenBank/DDBJ databases">
        <title>Black Yeasts Isolated from many extreme environments.</title>
        <authorList>
            <person name="Coleine C."/>
            <person name="Stajich J.E."/>
            <person name="Selbmann L."/>
        </authorList>
    </citation>
    <scope>NUCLEOTIDE SEQUENCE</scope>
    <source>
        <strain evidence="1">CCFEE 5714</strain>
    </source>
</reference>
<keyword evidence="2" id="KW-1185">Reference proteome</keyword>
<name>A0ACC3MRS9_9PEZI</name>
<comment type="caution">
    <text evidence="1">The sequence shown here is derived from an EMBL/GenBank/DDBJ whole genome shotgun (WGS) entry which is preliminary data.</text>
</comment>
<dbReference type="EMBL" id="JAUTXU010000164">
    <property type="protein sequence ID" value="KAK3702223.1"/>
    <property type="molecule type" value="Genomic_DNA"/>
</dbReference>
<evidence type="ECO:0000313" key="2">
    <source>
        <dbReference type="Proteomes" id="UP001281147"/>
    </source>
</evidence>
<proteinExistence type="predicted"/>